<keyword evidence="5 9" id="KW-0010">Activator</keyword>
<feature type="region of interest" description="Disordered" evidence="10">
    <location>
        <begin position="210"/>
        <end position="234"/>
    </location>
</feature>
<evidence type="ECO:0000256" key="4">
    <source>
        <dbReference type="ARBA" id="ARBA00023015"/>
    </source>
</evidence>
<comment type="subunit">
    <text evidence="9">Component of the Mediator complex.</text>
</comment>
<evidence type="ECO:0000256" key="7">
    <source>
        <dbReference type="ARBA" id="ARBA00023242"/>
    </source>
</evidence>
<evidence type="ECO:0000256" key="9">
    <source>
        <dbReference type="RuleBase" id="RU364146"/>
    </source>
</evidence>
<dbReference type="Pfam" id="PF09748">
    <property type="entry name" value="Med10"/>
    <property type="match status" value="1"/>
</dbReference>
<feature type="compositionally biased region" description="Low complexity" evidence="10">
    <location>
        <begin position="11"/>
        <end position="38"/>
    </location>
</feature>
<keyword evidence="7 9" id="KW-0539">Nucleus</keyword>
<name>A0A9P5VI10_9FUNG</name>
<keyword evidence="12" id="KW-1185">Reference proteome</keyword>
<evidence type="ECO:0000313" key="11">
    <source>
        <dbReference type="EMBL" id="KAF9324907.1"/>
    </source>
</evidence>
<feature type="compositionally biased region" description="Low complexity" evidence="10">
    <location>
        <begin position="215"/>
        <end position="234"/>
    </location>
</feature>
<feature type="region of interest" description="Disordered" evidence="10">
    <location>
        <begin position="1"/>
        <end position="55"/>
    </location>
</feature>
<evidence type="ECO:0000256" key="3">
    <source>
        <dbReference type="ARBA" id="ARBA00019617"/>
    </source>
</evidence>
<dbReference type="Proteomes" id="UP000696485">
    <property type="component" value="Unassembled WGS sequence"/>
</dbReference>
<keyword evidence="6 9" id="KW-0804">Transcription</keyword>
<comment type="subcellular location">
    <subcellularLocation>
        <location evidence="1 9">Nucleus</location>
    </subcellularLocation>
</comment>
<dbReference type="PANTHER" id="PTHR13345:SF13">
    <property type="entry name" value="MEDIATOR OF RNA POLYMERASE II TRANSCRIPTION SUBUNIT 10"/>
    <property type="match status" value="1"/>
</dbReference>
<comment type="similarity">
    <text evidence="2 9">Belongs to the Mediator complex subunit 10 family.</text>
</comment>
<dbReference type="PANTHER" id="PTHR13345">
    <property type="entry name" value="MEDIATOR OF RNA POLYMERASE II TRANSCRIPTION SUBUNIT 10"/>
    <property type="match status" value="1"/>
</dbReference>
<dbReference type="GO" id="GO:0016592">
    <property type="term" value="C:mediator complex"/>
    <property type="evidence" value="ECO:0007669"/>
    <property type="project" value="InterPro"/>
</dbReference>
<dbReference type="InterPro" id="IPR019145">
    <property type="entry name" value="Mediator_Med10"/>
</dbReference>
<evidence type="ECO:0000256" key="10">
    <source>
        <dbReference type="SAM" id="MobiDB-lite"/>
    </source>
</evidence>
<proteinExistence type="inferred from homology"/>
<evidence type="ECO:0000256" key="6">
    <source>
        <dbReference type="ARBA" id="ARBA00023163"/>
    </source>
</evidence>
<reference evidence="11" key="1">
    <citation type="journal article" date="2020" name="Fungal Divers.">
        <title>Resolving the Mortierellaceae phylogeny through synthesis of multi-gene phylogenetics and phylogenomics.</title>
        <authorList>
            <person name="Vandepol N."/>
            <person name="Liber J."/>
            <person name="Desiro A."/>
            <person name="Na H."/>
            <person name="Kennedy M."/>
            <person name="Barry K."/>
            <person name="Grigoriev I.V."/>
            <person name="Miller A.N."/>
            <person name="O'Donnell K."/>
            <person name="Stajich J.E."/>
            <person name="Bonito G."/>
        </authorList>
    </citation>
    <scope>NUCLEOTIDE SEQUENCE</scope>
    <source>
        <strain evidence="11">NVP1</strain>
    </source>
</reference>
<evidence type="ECO:0000313" key="12">
    <source>
        <dbReference type="Proteomes" id="UP000696485"/>
    </source>
</evidence>
<sequence>MASTHITGSMGSTAPFAGGSTASTSSSTPIQQHALAPGAAPPGPTPEALTAASEETRQDLELKLKELIECLLELSITVYDFQPESNSLVHQKIQELISQISDIEAFKDKLDIMVPMEVLSFIEDGRNPDLFTKSFIECVAGENQFTNGKITAMKSFESSLTQNLGAVFPEEMDEYQDILKSIAAGPGSGSGAGVSGPEPGTGVINIKEEGETSMASVNTASTLSSASTSLSPSS</sequence>
<accession>A0A9P5VI10</accession>
<comment type="function">
    <text evidence="9">Component of the Mediator complex, a coactivator involved in the regulated transcription of nearly all RNA polymerase II-dependent genes. Mediator functions as a bridge to convey information from gene-specific regulatory proteins to the basal RNA polymerase II transcription machinery. Mediator is recruited to promoters by direct interactions with regulatory proteins and serves as a scaffold for the assembly of a functional preinitiation complex with RNA polymerase II and the general transcription factors.</text>
</comment>
<evidence type="ECO:0000256" key="1">
    <source>
        <dbReference type="ARBA" id="ARBA00004123"/>
    </source>
</evidence>
<feature type="compositionally biased region" description="Polar residues" evidence="10">
    <location>
        <begin position="1"/>
        <end position="10"/>
    </location>
</feature>
<organism evidence="11 12">
    <name type="scientific">Podila minutissima</name>
    <dbReference type="NCBI Taxonomy" id="64525"/>
    <lineage>
        <taxon>Eukaryota</taxon>
        <taxon>Fungi</taxon>
        <taxon>Fungi incertae sedis</taxon>
        <taxon>Mucoromycota</taxon>
        <taxon>Mortierellomycotina</taxon>
        <taxon>Mortierellomycetes</taxon>
        <taxon>Mortierellales</taxon>
        <taxon>Mortierellaceae</taxon>
        <taxon>Podila</taxon>
    </lineage>
</organism>
<dbReference type="EMBL" id="JAAAUY010001008">
    <property type="protein sequence ID" value="KAF9324907.1"/>
    <property type="molecule type" value="Genomic_DNA"/>
</dbReference>
<comment type="caution">
    <text evidence="11">The sequence shown here is derived from an EMBL/GenBank/DDBJ whole genome shotgun (WGS) entry which is preliminary data.</text>
</comment>
<evidence type="ECO:0000256" key="8">
    <source>
        <dbReference type="ARBA" id="ARBA00032004"/>
    </source>
</evidence>
<dbReference type="AlphaFoldDB" id="A0A9P5VI10"/>
<evidence type="ECO:0000256" key="5">
    <source>
        <dbReference type="ARBA" id="ARBA00023159"/>
    </source>
</evidence>
<protein>
    <recommendedName>
        <fullName evidence="3 9">Mediator of RNA polymerase II transcription subunit 10</fullName>
    </recommendedName>
    <alternativeName>
        <fullName evidence="8 9">Mediator complex subunit 10</fullName>
    </alternativeName>
</protein>
<dbReference type="GO" id="GO:0003712">
    <property type="term" value="F:transcription coregulator activity"/>
    <property type="evidence" value="ECO:0007669"/>
    <property type="project" value="InterPro"/>
</dbReference>
<dbReference type="GO" id="GO:0006357">
    <property type="term" value="P:regulation of transcription by RNA polymerase II"/>
    <property type="evidence" value="ECO:0007669"/>
    <property type="project" value="InterPro"/>
</dbReference>
<evidence type="ECO:0000256" key="2">
    <source>
        <dbReference type="ARBA" id="ARBA00005389"/>
    </source>
</evidence>
<keyword evidence="4 9" id="KW-0805">Transcription regulation</keyword>
<gene>
    <name evidence="9 11" type="primary">MED10</name>
    <name evidence="11" type="ORF">BG006_000114</name>
</gene>